<dbReference type="STRING" id="441209.GCA_001870665_03213"/>
<dbReference type="Pfam" id="PF12860">
    <property type="entry name" value="PAS_7"/>
    <property type="match status" value="1"/>
</dbReference>
<name>A0A2K8KH50_9RHOB</name>
<protein>
    <recommendedName>
        <fullName evidence="3">PAS domain-containing protein</fullName>
    </recommendedName>
</protein>
<feature type="transmembrane region" description="Helical" evidence="2">
    <location>
        <begin position="6"/>
        <end position="30"/>
    </location>
</feature>
<organism evidence="4 5">
    <name type="scientific">Roseinatronobacter bogoriensis subsp. barguzinensis</name>
    <dbReference type="NCBI Taxonomy" id="441209"/>
    <lineage>
        <taxon>Bacteria</taxon>
        <taxon>Pseudomonadati</taxon>
        <taxon>Pseudomonadota</taxon>
        <taxon>Alphaproteobacteria</taxon>
        <taxon>Rhodobacterales</taxon>
        <taxon>Paracoccaceae</taxon>
        <taxon>Roseinatronobacter</taxon>
    </lineage>
</organism>
<feature type="compositionally biased region" description="Basic residues" evidence="1">
    <location>
        <begin position="551"/>
        <end position="565"/>
    </location>
</feature>
<dbReference type="EMBL" id="CP024899">
    <property type="protein sequence ID" value="ATX67323.1"/>
    <property type="molecule type" value="Genomic_DNA"/>
</dbReference>
<dbReference type="AlphaFoldDB" id="A0A2K8KH50"/>
<accession>A0A2K8KH50</accession>
<keyword evidence="2" id="KW-0812">Transmembrane</keyword>
<dbReference type="SUPFAM" id="SSF55785">
    <property type="entry name" value="PYP-like sensor domain (PAS domain)"/>
    <property type="match status" value="1"/>
</dbReference>
<reference evidence="4 5" key="1">
    <citation type="submission" date="2017-11" db="EMBL/GenBank/DDBJ databases">
        <title>Revised Sequence and Annotation of the Rhodobaca barguzinensis strain alga05 Genome.</title>
        <authorList>
            <person name="Kopejtka K."/>
            <person name="Tomasch J.M."/>
            <person name="Bunk B."/>
            <person name="Koblizek M."/>
        </authorList>
    </citation>
    <scope>NUCLEOTIDE SEQUENCE [LARGE SCALE GENOMIC DNA]</scope>
    <source>
        <strain evidence="5">alga05</strain>
    </source>
</reference>
<sequence>MTQAALLGIIITVTASLIVLGSLAIFVGLWRPKRSTPNVSFGTSEQDVVFIFRDHELIDCSDPARALLKSLSPADVDSAENGNLAVLLEYLSARFENVQEKLGGLAQSGGWEIASHAGDGFILSASFHKGLTQLRLTNQSDAGALLAIDRLSHNALQTELTTLRSVLRNLPTLVWQNDGRGHITWANAAYIQNLQGVEGTERALAWPLPDLFAQCDSMTEGRLAYEKDGKTHWFSHSQTTDGEIVTHFATPIDATVQSEAARRESIQTVTRTFASLPIGLALFDADRQLQVFNPALVDLTGLEPLFLSARPSFEQLLYAMREKRMLPEPKNFNSWRSDIVAMEKAAENGEYSEEWCLEGDRTYLVTGRPQPNGAIALFIQDVTTETTLVRSFRAEIDLAHKALDRIGQGVIIFGFSGQAMLANAEYVKMWQTDPCADLADKGLPQALGQWSNACEATQFWGRLAEFITTQTDQDKMTGTITLRTGGNVLVTGRRLTGGDIMITFQSEAVAAPRDRRELDLHSELFRRPDKSSPLDEGPPADALSRPPLVPRKQRTARHTGSRVRA</sequence>
<evidence type="ECO:0000313" key="4">
    <source>
        <dbReference type="EMBL" id="ATX67323.1"/>
    </source>
</evidence>
<dbReference type="RefSeq" id="WP_071481759.1">
    <property type="nucleotide sequence ID" value="NZ_CP024899.1"/>
</dbReference>
<evidence type="ECO:0000256" key="2">
    <source>
        <dbReference type="SAM" id="Phobius"/>
    </source>
</evidence>
<evidence type="ECO:0000259" key="3">
    <source>
        <dbReference type="Pfam" id="PF13188"/>
    </source>
</evidence>
<feature type="region of interest" description="Disordered" evidence="1">
    <location>
        <begin position="522"/>
        <end position="565"/>
    </location>
</feature>
<keyword evidence="2" id="KW-1133">Transmembrane helix</keyword>
<dbReference type="InterPro" id="IPR000014">
    <property type="entry name" value="PAS"/>
</dbReference>
<gene>
    <name evidence="4" type="ORF">BG454_17140</name>
</gene>
<dbReference type="InterPro" id="IPR035965">
    <property type="entry name" value="PAS-like_dom_sf"/>
</dbReference>
<feature type="compositionally biased region" description="Basic and acidic residues" evidence="1">
    <location>
        <begin position="522"/>
        <end position="533"/>
    </location>
</feature>
<dbReference type="KEGG" id="rbg:BG454_17140"/>
<dbReference type="Pfam" id="PF13188">
    <property type="entry name" value="PAS_8"/>
    <property type="match status" value="1"/>
</dbReference>
<evidence type="ECO:0000313" key="5">
    <source>
        <dbReference type="Proteomes" id="UP000228948"/>
    </source>
</evidence>
<evidence type="ECO:0000256" key="1">
    <source>
        <dbReference type="SAM" id="MobiDB-lite"/>
    </source>
</evidence>
<dbReference type="OrthoDB" id="9797304at2"/>
<dbReference type="Proteomes" id="UP000228948">
    <property type="component" value="Chromosome"/>
</dbReference>
<proteinExistence type="predicted"/>
<keyword evidence="5" id="KW-1185">Reference proteome</keyword>
<feature type="domain" description="PAS" evidence="3">
    <location>
        <begin position="163"/>
        <end position="195"/>
    </location>
</feature>
<keyword evidence="2" id="KW-0472">Membrane</keyword>